<evidence type="ECO:0000313" key="3">
    <source>
        <dbReference type="EMBL" id="KAI1876403.1"/>
    </source>
</evidence>
<dbReference type="InterPro" id="IPR036188">
    <property type="entry name" value="FAD/NAD-bd_sf"/>
</dbReference>
<dbReference type="GO" id="GO:0042147">
    <property type="term" value="P:retrograde transport, endosome to Golgi"/>
    <property type="evidence" value="ECO:0007669"/>
    <property type="project" value="TreeGrafter"/>
</dbReference>
<feature type="domain" description="FAD dependent oxidoreductase" evidence="2">
    <location>
        <begin position="8"/>
        <end position="414"/>
    </location>
</feature>
<dbReference type="Gene3D" id="3.50.50.60">
    <property type="entry name" value="FAD/NAD(P)-binding domain"/>
    <property type="match status" value="1"/>
</dbReference>
<evidence type="ECO:0000313" key="4">
    <source>
        <dbReference type="Proteomes" id="UP000829685"/>
    </source>
</evidence>
<gene>
    <name evidence="3" type="ORF">JX265_003929</name>
</gene>
<keyword evidence="1" id="KW-0472">Membrane</keyword>
<feature type="transmembrane region" description="Helical" evidence="1">
    <location>
        <begin position="7"/>
        <end position="25"/>
    </location>
</feature>
<dbReference type="SUPFAM" id="SSF51905">
    <property type="entry name" value="FAD/NAD(P)-binding domain"/>
    <property type="match status" value="1"/>
</dbReference>
<proteinExistence type="predicted"/>
<dbReference type="EMBL" id="JAFIMR010000007">
    <property type="protein sequence ID" value="KAI1876403.1"/>
    <property type="molecule type" value="Genomic_DNA"/>
</dbReference>
<dbReference type="InterPro" id="IPR006076">
    <property type="entry name" value="FAD-dep_OxRdtase"/>
</dbReference>
<evidence type="ECO:0000259" key="2">
    <source>
        <dbReference type="Pfam" id="PF01266"/>
    </source>
</evidence>
<dbReference type="GO" id="GO:0005770">
    <property type="term" value="C:late endosome"/>
    <property type="evidence" value="ECO:0007669"/>
    <property type="project" value="TreeGrafter"/>
</dbReference>
<comment type="caution">
    <text evidence="3">The sequence shown here is derived from an EMBL/GenBank/DDBJ whole genome shotgun (WGS) entry which is preliminary data.</text>
</comment>
<keyword evidence="1" id="KW-0812">Transmembrane</keyword>
<keyword evidence="4" id="KW-1185">Reference proteome</keyword>
<evidence type="ECO:0000256" key="1">
    <source>
        <dbReference type="SAM" id="Phobius"/>
    </source>
</evidence>
<dbReference type="AlphaFoldDB" id="A0A9P9WRC6"/>
<dbReference type="Gene3D" id="3.30.9.10">
    <property type="entry name" value="D-Amino Acid Oxidase, subunit A, domain 2"/>
    <property type="match status" value="1"/>
</dbReference>
<protein>
    <recommendedName>
        <fullName evidence="2">FAD dependent oxidoreductase domain-containing protein</fullName>
    </recommendedName>
</protein>
<dbReference type="PANTHER" id="PTHR13847">
    <property type="entry name" value="SARCOSINE DEHYDROGENASE-RELATED"/>
    <property type="match status" value="1"/>
</dbReference>
<dbReference type="GO" id="GO:0005829">
    <property type="term" value="C:cytosol"/>
    <property type="evidence" value="ECO:0007669"/>
    <property type="project" value="GOC"/>
</dbReference>
<accession>A0A9P9WRC6</accession>
<sequence>MEPRPRNIIIIGGGIIGSTTAYFLTRHPSFNPSIHHITVLEAASIAGAASGKAGGLLGLWAYPQCLVPLSYQLHADLAAEHDGVERWGYRKVGCGKITATLKAKHLNGSPAPKRQSNGLDLVKEENGQPKEWVKLPKQDQAASGLLKNSKLPSDLDWVDGSLIREYAEMGAIGFTETAQVHPYQFTTAIAKLAQEKGVHFRLNSKATEINLNQTKTQVESVEYLDRASNQMRSILGVTDVVVAAGPWAGRLVPSSSVEGLRAHSVIFEADVSPYAVFTSISLPREWVPAHRAAAGQKRTHMGYVDPEVYARPGREAYACGEPDPSAPLPETADLVECDEAQCDDLAAYISTVSPVLEAAPISAKQACYMPRHMRSGVEMGPLIGRTSVTGLWMAAGHTCWGIQNGPATGKLISEFIFEGEAKSANIDELDPLKYNVGA</sequence>
<dbReference type="PANTHER" id="PTHR13847:SF150">
    <property type="entry name" value="OXIDOREDUCTASE TDA3-RELATED"/>
    <property type="match status" value="1"/>
</dbReference>
<dbReference type="Proteomes" id="UP000829685">
    <property type="component" value="Unassembled WGS sequence"/>
</dbReference>
<organism evidence="3 4">
    <name type="scientific">Neoarthrinium moseri</name>
    <dbReference type="NCBI Taxonomy" id="1658444"/>
    <lineage>
        <taxon>Eukaryota</taxon>
        <taxon>Fungi</taxon>
        <taxon>Dikarya</taxon>
        <taxon>Ascomycota</taxon>
        <taxon>Pezizomycotina</taxon>
        <taxon>Sordariomycetes</taxon>
        <taxon>Xylariomycetidae</taxon>
        <taxon>Amphisphaeriales</taxon>
        <taxon>Apiosporaceae</taxon>
        <taxon>Neoarthrinium</taxon>
    </lineage>
</organism>
<dbReference type="Pfam" id="PF01266">
    <property type="entry name" value="DAO"/>
    <property type="match status" value="1"/>
</dbReference>
<name>A0A9P9WRC6_9PEZI</name>
<reference evidence="3" key="1">
    <citation type="submission" date="2021-03" db="EMBL/GenBank/DDBJ databases">
        <title>Revisited historic fungal species revealed as producer of novel bioactive compounds through whole genome sequencing and comparative genomics.</title>
        <authorList>
            <person name="Vignolle G.A."/>
            <person name="Hochenegger N."/>
            <person name="Mach R.L."/>
            <person name="Mach-Aigner A.R."/>
            <person name="Javad Rahimi M."/>
            <person name="Salim K.A."/>
            <person name="Chan C.M."/>
            <person name="Lim L.B.L."/>
            <person name="Cai F."/>
            <person name="Druzhinina I.S."/>
            <person name="U'Ren J.M."/>
            <person name="Derntl C."/>
        </authorList>
    </citation>
    <scope>NUCLEOTIDE SEQUENCE</scope>
    <source>
        <strain evidence="3">TUCIM 5799</strain>
    </source>
</reference>
<keyword evidence="1" id="KW-1133">Transmembrane helix</keyword>